<keyword evidence="2" id="KW-1185">Reference proteome</keyword>
<dbReference type="EMBL" id="JAECZC010000004">
    <property type="protein sequence ID" value="MBH8561427.1"/>
    <property type="molecule type" value="Genomic_DNA"/>
</dbReference>
<gene>
    <name evidence="1" type="ORF">I8748_04405</name>
</gene>
<sequence>MFTRSELEIKTIQELRQLCQRYGVRPTGNAGYKVSYITTLMAFPALGIQQFQESRGLRTPSFASFENIATTVDEINSPTDEQIALIRISLEGRRMNIPDRYDQERLLMIYKAKLALEQAIDFLGMR</sequence>
<evidence type="ECO:0000313" key="2">
    <source>
        <dbReference type="Proteomes" id="UP000632766"/>
    </source>
</evidence>
<dbReference type="RefSeq" id="WP_198123443.1">
    <property type="nucleotide sequence ID" value="NZ_JAECZC010000004.1"/>
</dbReference>
<reference evidence="1 2" key="1">
    <citation type="journal article" date="2021" name="Int. J. Syst. Evol. Microbiol.">
        <title>Amazonocrinis nigriterrae gen. nov., sp. nov., Atlanticothrix silvestris gen. nov., sp. nov. and Dendronalium phyllosphericum gen. nov., sp. nov., nostocacean cyanobacteria from Brazilian environments.</title>
        <authorList>
            <person name="Alvarenga D.O."/>
            <person name="Andreote A.P.D."/>
            <person name="Branco L.H.Z."/>
            <person name="Delbaje E."/>
            <person name="Cruz R.B."/>
            <person name="Varani A.M."/>
            <person name="Fiore M.F."/>
        </authorList>
    </citation>
    <scope>NUCLEOTIDE SEQUENCE [LARGE SCALE GENOMIC DNA]</scope>
    <source>
        <strain evidence="1 2">CENA67</strain>
    </source>
</reference>
<organism evidence="1 2">
    <name type="scientific">Amazonocrinis nigriterrae CENA67</name>
    <dbReference type="NCBI Taxonomy" id="2794033"/>
    <lineage>
        <taxon>Bacteria</taxon>
        <taxon>Bacillati</taxon>
        <taxon>Cyanobacteriota</taxon>
        <taxon>Cyanophyceae</taxon>
        <taxon>Nostocales</taxon>
        <taxon>Nostocaceae</taxon>
        <taxon>Amazonocrinis</taxon>
        <taxon>Amazonocrinis nigriterrae</taxon>
    </lineage>
</organism>
<protein>
    <submittedName>
        <fullName evidence="1">Uncharacterized protein</fullName>
    </submittedName>
</protein>
<name>A0A8J7HKS7_9NOST</name>
<dbReference type="Proteomes" id="UP000632766">
    <property type="component" value="Unassembled WGS sequence"/>
</dbReference>
<proteinExistence type="predicted"/>
<comment type="caution">
    <text evidence="1">The sequence shown here is derived from an EMBL/GenBank/DDBJ whole genome shotgun (WGS) entry which is preliminary data.</text>
</comment>
<evidence type="ECO:0000313" key="1">
    <source>
        <dbReference type="EMBL" id="MBH8561427.1"/>
    </source>
</evidence>
<dbReference type="AlphaFoldDB" id="A0A8J7HKS7"/>
<accession>A0A8J7HKS7</accession>